<proteinExistence type="predicted"/>
<dbReference type="PANTHER" id="PTHR43044">
    <property type="match status" value="1"/>
</dbReference>
<feature type="transmembrane region" description="Helical" evidence="1">
    <location>
        <begin position="398"/>
        <end position="421"/>
    </location>
</feature>
<dbReference type="STRING" id="1304281.ACM44_02530"/>
<name>A0A0J7J2S9_9FLAO</name>
<feature type="transmembrane region" description="Helical" evidence="1">
    <location>
        <begin position="218"/>
        <end position="238"/>
    </location>
</feature>
<evidence type="ECO:0000313" key="2">
    <source>
        <dbReference type="EMBL" id="KMQ72336.1"/>
    </source>
</evidence>
<feature type="transmembrane region" description="Helical" evidence="1">
    <location>
        <begin position="12"/>
        <end position="29"/>
    </location>
</feature>
<dbReference type="OrthoDB" id="140980at2"/>
<accession>A0A0J7J2S9</accession>
<dbReference type="EMBL" id="LFNG01000003">
    <property type="protein sequence ID" value="KMQ72336.1"/>
    <property type="molecule type" value="Genomic_DNA"/>
</dbReference>
<keyword evidence="1" id="KW-0812">Transmembrane</keyword>
<feature type="transmembrane region" description="Helical" evidence="1">
    <location>
        <begin position="253"/>
        <end position="276"/>
    </location>
</feature>
<dbReference type="PATRIC" id="fig|1304281.5.peg.546"/>
<evidence type="ECO:0000256" key="1">
    <source>
        <dbReference type="SAM" id="Phobius"/>
    </source>
</evidence>
<organism evidence="2 3">
    <name type="scientific">Chryseobacterium koreense CCUG 49689</name>
    <dbReference type="NCBI Taxonomy" id="1304281"/>
    <lineage>
        <taxon>Bacteria</taxon>
        <taxon>Pseudomonadati</taxon>
        <taxon>Bacteroidota</taxon>
        <taxon>Flavobacteriia</taxon>
        <taxon>Flavobacteriales</taxon>
        <taxon>Weeksellaceae</taxon>
        <taxon>Chryseobacterium group</taxon>
        <taxon>Chryseobacterium</taxon>
    </lineage>
</organism>
<protein>
    <submittedName>
        <fullName evidence="2">Quinol:cytochrome C oxidoreductase</fullName>
    </submittedName>
</protein>
<feature type="transmembrane region" description="Helical" evidence="1">
    <location>
        <begin position="296"/>
        <end position="318"/>
    </location>
</feature>
<dbReference type="Proteomes" id="UP000035900">
    <property type="component" value="Unassembled WGS sequence"/>
</dbReference>
<dbReference type="PANTHER" id="PTHR43044:SF1">
    <property type="entry name" value="QUINOL:CYTOCHROME C OXIDOREDUCTASE QUINONE-BINDING SUBUNIT 2"/>
    <property type="match status" value="1"/>
</dbReference>
<feature type="transmembrane region" description="Helical" evidence="1">
    <location>
        <begin position="177"/>
        <end position="198"/>
    </location>
</feature>
<feature type="transmembrane region" description="Helical" evidence="1">
    <location>
        <begin position="115"/>
        <end position="140"/>
    </location>
</feature>
<comment type="caution">
    <text evidence="2">The sequence shown here is derived from an EMBL/GenBank/DDBJ whole genome shotgun (WGS) entry which is preliminary data.</text>
</comment>
<evidence type="ECO:0000313" key="3">
    <source>
        <dbReference type="Proteomes" id="UP000035900"/>
    </source>
</evidence>
<keyword evidence="1" id="KW-0472">Membrane</keyword>
<dbReference type="AlphaFoldDB" id="A0A0J7J2S9"/>
<dbReference type="RefSeq" id="WP_048498532.1">
    <property type="nucleotide sequence ID" value="NZ_LFNG01000003.1"/>
</dbReference>
<reference evidence="2 3" key="1">
    <citation type="journal article" date="2004" name="Int. J. Syst. Evol. Microbiol.">
        <title>Kaistella koreensis gen. nov., sp. nov., a novel member of the Chryseobacterium-Bergeyella-Riemerella branch.</title>
        <authorList>
            <person name="Kim M.K."/>
            <person name="Im W.T."/>
            <person name="Shin Y.K."/>
            <person name="Lim J.H."/>
            <person name="Kim S.H."/>
            <person name="Lee B.C."/>
            <person name="Park M.Y."/>
            <person name="Lee K.Y."/>
            <person name="Lee S.T."/>
        </authorList>
    </citation>
    <scope>NUCLEOTIDE SEQUENCE [LARGE SCALE GENOMIC DNA]</scope>
    <source>
        <strain evidence="2 3">CCUG 49689</strain>
    </source>
</reference>
<feature type="transmembrane region" description="Helical" evidence="1">
    <location>
        <begin position="82"/>
        <end position="103"/>
    </location>
</feature>
<feature type="transmembrane region" description="Helical" evidence="1">
    <location>
        <begin position="333"/>
        <end position="354"/>
    </location>
</feature>
<keyword evidence="1" id="KW-1133">Transmembrane helix</keyword>
<sequence length="444" mass="50999">MYSFSPKLRLYSIVFIVLGLILFGAGYFMNHSIDDARIEHMMEVVHSTGHNAPTHSSELVGPQDHAAHLEHAKMQVHNQPLAAVHTIAVFLFALSCCALFFYSIQNAAHAGWPIIILRVMEAIASFIPWAGAALIILMVLNVTHQGHLFHWMDPALTEKGNANFDPILYEKKKFLNIPFYAVRTILYVIGATFFAWKLKTLSKKVDDNKGDRKIYASYYSWSVGYIVFFGFCSAAWAWDWLMSIDPHWYSTMYIWYAMVSALASSIAVMILISVYLKKNGFLPQFNDNHLHDLGVFLFATSMLWTYTWFAQFMLYWYANIPEEVNYFFGRFEYYSWTFLPVLIFVFLLPLLVLVSSSIKRNYKVVTTMAVIVIFGHWVNHFNMVMPGTVGPFWKTPEVLLLNLGAVLLFVGLFIFVVMTALSKTKLIPTGNPFLKESEIYEYPF</sequence>
<keyword evidence="3" id="KW-1185">Reference proteome</keyword>
<feature type="transmembrane region" description="Helical" evidence="1">
    <location>
        <begin position="361"/>
        <end position="378"/>
    </location>
</feature>
<gene>
    <name evidence="2" type="ORF">ACM44_02530</name>
</gene>